<evidence type="ECO:0000313" key="1">
    <source>
        <dbReference type="EMBL" id="KAF0763001.1"/>
    </source>
</evidence>
<accession>A0A6G0YYH1</accession>
<protein>
    <submittedName>
        <fullName evidence="1">Dynactin subunit 2</fullName>
    </submittedName>
</protein>
<proteinExistence type="predicted"/>
<dbReference type="Proteomes" id="UP000478052">
    <property type="component" value="Unassembled WGS sequence"/>
</dbReference>
<gene>
    <name evidence="1" type="ORF">FWK35_00009489</name>
</gene>
<dbReference type="EMBL" id="VUJU01001987">
    <property type="protein sequence ID" value="KAF0763001.1"/>
    <property type="molecule type" value="Genomic_DNA"/>
</dbReference>
<organism evidence="1 2">
    <name type="scientific">Aphis craccivora</name>
    <name type="common">Cowpea aphid</name>
    <dbReference type="NCBI Taxonomy" id="307492"/>
    <lineage>
        <taxon>Eukaryota</taxon>
        <taxon>Metazoa</taxon>
        <taxon>Ecdysozoa</taxon>
        <taxon>Arthropoda</taxon>
        <taxon>Hexapoda</taxon>
        <taxon>Insecta</taxon>
        <taxon>Pterygota</taxon>
        <taxon>Neoptera</taxon>
        <taxon>Paraneoptera</taxon>
        <taxon>Hemiptera</taxon>
        <taxon>Sternorrhyncha</taxon>
        <taxon>Aphidomorpha</taxon>
        <taxon>Aphidoidea</taxon>
        <taxon>Aphididae</taxon>
        <taxon>Aphidini</taxon>
        <taxon>Aphis</taxon>
        <taxon>Aphis</taxon>
    </lineage>
</organism>
<reference evidence="1 2" key="1">
    <citation type="submission" date="2019-08" db="EMBL/GenBank/DDBJ databases">
        <title>Whole genome of Aphis craccivora.</title>
        <authorList>
            <person name="Voronova N.V."/>
            <person name="Shulinski R.S."/>
            <person name="Bandarenka Y.V."/>
            <person name="Zhorov D.G."/>
            <person name="Warner D."/>
        </authorList>
    </citation>
    <scope>NUCLEOTIDE SEQUENCE [LARGE SCALE GENOMIC DNA]</scope>
    <source>
        <strain evidence="1">180601</strain>
        <tissue evidence="1">Whole Body</tissue>
    </source>
</reference>
<dbReference type="AlphaFoldDB" id="A0A6G0YYH1"/>
<evidence type="ECO:0000313" key="2">
    <source>
        <dbReference type="Proteomes" id="UP000478052"/>
    </source>
</evidence>
<keyword evidence="2" id="KW-1185">Reference proteome</keyword>
<feature type="non-terminal residue" evidence="1">
    <location>
        <position position="76"/>
    </location>
</feature>
<sequence length="76" mass="8571">MVALESLHQKVGKLVMTISNLSAQHTENAQNIEKNEEFLKTIESHINQNMVKMNSNLKSLCTRVEAVAEKMKESEA</sequence>
<comment type="caution">
    <text evidence="1">The sequence shown here is derived from an EMBL/GenBank/DDBJ whole genome shotgun (WGS) entry which is preliminary data.</text>
</comment>
<name>A0A6G0YYH1_APHCR</name>